<dbReference type="EMBL" id="BBWV01000005">
    <property type="protein sequence ID" value="GAO45388.1"/>
    <property type="molecule type" value="Genomic_DNA"/>
</dbReference>
<dbReference type="STRING" id="1220578.FPE01S_05_00840"/>
<comment type="caution">
    <text evidence="1">The sequence shown here is derived from an EMBL/GenBank/DDBJ whole genome shotgun (WGS) entry which is preliminary data.</text>
</comment>
<organism evidence="1 2">
    <name type="scientific">Flavihumibacter petaseus NBRC 106054</name>
    <dbReference type="NCBI Taxonomy" id="1220578"/>
    <lineage>
        <taxon>Bacteria</taxon>
        <taxon>Pseudomonadati</taxon>
        <taxon>Bacteroidota</taxon>
        <taxon>Chitinophagia</taxon>
        <taxon>Chitinophagales</taxon>
        <taxon>Chitinophagaceae</taxon>
        <taxon>Flavihumibacter</taxon>
    </lineage>
</organism>
<dbReference type="Proteomes" id="UP000033121">
    <property type="component" value="Unassembled WGS sequence"/>
</dbReference>
<protein>
    <submittedName>
        <fullName evidence="1">Uncharacterized protein</fullName>
    </submittedName>
</protein>
<evidence type="ECO:0000313" key="1">
    <source>
        <dbReference type="EMBL" id="GAO45388.1"/>
    </source>
</evidence>
<keyword evidence="2" id="KW-1185">Reference proteome</keyword>
<name>A0A0E9N6H2_9BACT</name>
<proteinExistence type="predicted"/>
<gene>
    <name evidence="1" type="ORF">FPE01S_05_00840</name>
</gene>
<dbReference type="AlphaFoldDB" id="A0A0E9N6H2"/>
<dbReference type="RefSeq" id="WP_157474137.1">
    <property type="nucleotide sequence ID" value="NZ_BBWV01000005.1"/>
</dbReference>
<dbReference type="OrthoDB" id="674654at2"/>
<sequence length="221" mass="25756">MYNVTVICTRHQPIGYVSAFGLCKILNMIGPEVIFEEKPPSYYDAYYIDKSSTNLESEAILLFKKDHQVEQVLVEPEGVPPKWFFDEIVNLNKRIEAIPGEIGERFKEVLDAMKDYAVCGGFKYLNSDNAEYVYDLQEKLIDAGLKELKEPTYSELFQLWKDIHKRRENEMLKNIYEYSRTHQYTNAVFLVGAAHRKAIREKVLCLAETETPALNWTFYSE</sequence>
<accession>A0A0E9N6H2</accession>
<evidence type="ECO:0000313" key="2">
    <source>
        <dbReference type="Proteomes" id="UP000033121"/>
    </source>
</evidence>
<reference evidence="1 2" key="1">
    <citation type="submission" date="2015-04" db="EMBL/GenBank/DDBJ databases">
        <title>Whole genome shotgun sequence of Flavihumibacter petaseus NBRC 106054.</title>
        <authorList>
            <person name="Miyazawa S."/>
            <person name="Hosoyama A."/>
            <person name="Hashimoto M."/>
            <person name="Noguchi M."/>
            <person name="Tsuchikane K."/>
            <person name="Ohji S."/>
            <person name="Yamazoe A."/>
            <person name="Ichikawa N."/>
            <person name="Kimura A."/>
            <person name="Fujita N."/>
        </authorList>
    </citation>
    <scope>NUCLEOTIDE SEQUENCE [LARGE SCALE GENOMIC DNA]</scope>
    <source>
        <strain evidence="1 2">NBRC 106054</strain>
    </source>
</reference>